<proteinExistence type="predicted"/>
<evidence type="ECO:0000313" key="4">
    <source>
        <dbReference type="Proteomes" id="UP000647491"/>
    </source>
</evidence>
<feature type="transmembrane region" description="Helical" evidence="2">
    <location>
        <begin position="40"/>
        <end position="59"/>
    </location>
</feature>
<name>A0ABR7NSH8_9FIRM</name>
<dbReference type="RefSeq" id="WP_262427296.1">
    <property type="nucleotide sequence ID" value="NZ_JACRTJ010000014.1"/>
</dbReference>
<sequence>MRKKNGFENLVLISQLGLNVLTAVFLCVAAGVWADRRFGTSLTLLFLLLGILSGGLSAYKMARRTIEREQEEKEKEEKAREENWKKRYGTGDGAGRNKRKGW</sequence>
<dbReference type="Proteomes" id="UP000647491">
    <property type="component" value="Unassembled WGS sequence"/>
</dbReference>
<organism evidence="3 4">
    <name type="scientific">Enterocloster hominis</name>
    <name type="common">ex Liu et al. 2021</name>
    <dbReference type="NCBI Taxonomy" id="2763663"/>
    <lineage>
        <taxon>Bacteria</taxon>
        <taxon>Bacillati</taxon>
        <taxon>Bacillota</taxon>
        <taxon>Clostridia</taxon>
        <taxon>Lachnospirales</taxon>
        <taxon>Lachnospiraceae</taxon>
        <taxon>Enterocloster</taxon>
    </lineage>
</organism>
<evidence type="ECO:0000313" key="3">
    <source>
        <dbReference type="EMBL" id="MBC8598824.1"/>
    </source>
</evidence>
<reference evidence="3 4" key="1">
    <citation type="submission" date="2020-08" db="EMBL/GenBank/DDBJ databases">
        <title>Genome public.</title>
        <authorList>
            <person name="Liu C."/>
            <person name="Sun Q."/>
        </authorList>
    </citation>
    <scope>NUCLEOTIDE SEQUENCE [LARGE SCALE GENOMIC DNA]</scope>
    <source>
        <strain evidence="3 4">BX10</strain>
    </source>
</reference>
<protein>
    <submittedName>
        <fullName evidence="3">AtpZ/AtpI family protein</fullName>
    </submittedName>
</protein>
<feature type="region of interest" description="Disordered" evidence="1">
    <location>
        <begin position="67"/>
        <end position="102"/>
    </location>
</feature>
<feature type="transmembrane region" description="Helical" evidence="2">
    <location>
        <begin position="12"/>
        <end position="34"/>
    </location>
</feature>
<keyword evidence="4" id="KW-1185">Reference proteome</keyword>
<accession>A0ABR7NSH8</accession>
<keyword evidence="2" id="KW-0812">Transmembrane</keyword>
<evidence type="ECO:0000256" key="2">
    <source>
        <dbReference type="SAM" id="Phobius"/>
    </source>
</evidence>
<dbReference type="InterPro" id="IPR032820">
    <property type="entry name" value="ATPase_put"/>
</dbReference>
<feature type="compositionally biased region" description="Basic and acidic residues" evidence="1">
    <location>
        <begin position="67"/>
        <end position="85"/>
    </location>
</feature>
<keyword evidence="2" id="KW-0472">Membrane</keyword>
<dbReference type="EMBL" id="JACRTJ010000014">
    <property type="protein sequence ID" value="MBC8598824.1"/>
    <property type="molecule type" value="Genomic_DNA"/>
</dbReference>
<dbReference type="Pfam" id="PF09527">
    <property type="entry name" value="ATPase_gene1"/>
    <property type="match status" value="1"/>
</dbReference>
<comment type="caution">
    <text evidence="3">The sequence shown here is derived from an EMBL/GenBank/DDBJ whole genome shotgun (WGS) entry which is preliminary data.</text>
</comment>
<gene>
    <name evidence="3" type="ORF">H8708_06210</name>
</gene>
<evidence type="ECO:0000256" key="1">
    <source>
        <dbReference type="SAM" id="MobiDB-lite"/>
    </source>
</evidence>
<keyword evidence="2" id="KW-1133">Transmembrane helix</keyword>